<keyword evidence="7" id="KW-1185">Reference proteome</keyword>
<evidence type="ECO:0000256" key="1">
    <source>
        <dbReference type="ARBA" id="ARBA00022630"/>
    </source>
</evidence>
<feature type="domain" description="FAD-binding" evidence="5">
    <location>
        <begin position="6"/>
        <end position="168"/>
    </location>
</feature>
<dbReference type="GO" id="GO:0071949">
    <property type="term" value="F:FAD binding"/>
    <property type="evidence" value="ECO:0007669"/>
    <property type="project" value="InterPro"/>
</dbReference>
<evidence type="ECO:0000256" key="4">
    <source>
        <dbReference type="ARBA" id="ARBA00023033"/>
    </source>
</evidence>
<dbReference type="SUPFAM" id="SSF51905">
    <property type="entry name" value="FAD/NAD(P)-binding domain"/>
    <property type="match status" value="1"/>
</dbReference>
<accession>A0A3D8QNF0</accession>
<dbReference type="Proteomes" id="UP000256645">
    <property type="component" value="Unassembled WGS sequence"/>
</dbReference>
<evidence type="ECO:0000313" key="6">
    <source>
        <dbReference type="EMBL" id="RDW63322.1"/>
    </source>
</evidence>
<evidence type="ECO:0000256" key="3">
    <source>
        <dbReference type="ARBA" id="ARBA00023002"/>
    </source>
</evidence>
<keyword evidence="1" id="KW-0285">Flavoprotein</keyword>
<evidence type="ECO:0000259" key="5">
    <source>
        <dbReference type="Pfam" id="PF01494"/>
    </source>
</evidence>
<dbReference type="InterPro" id="IPR036188">
    <property type="entry name" value="FAD/NAD-bd_sf"/>
</dbReference>
<keyword evidence="4" id="KW-0503">Monooxygenase</keyword>
<dbReference type="PRINTS" id="PR00420">
    <property type="entry name" value="RNGMNOXGNASE"/>
</dbReference>
<dbReference type="PANTHER" id="PTHR46972:SF1">
    <property type="entry name" value="FAD DEPENDENT OXIDOREDUCTASE DOMAIN-CONTAINING PROTEIN"/>
    <property type="match status" value="1"/>
</dbReference>
<dbReference type="InterPro" id="IPR002938">
    <property type="entry name" value="FAD-bd"/>
</dbReference>
<sequence>MTAPPIAIIGGGPCGLTLARLLQQKGIDYIIYERDQSESTSRRGGCLDIHAETGQRAIKECNLFDEFKKYARWESTVLTLADKHGEKLSSVGEGRDAPEIDRVELRQILLDSIPKEKIHWGHVLKSVKRGDDGTPSLEFADGSTRSGFKLVVGADGAWSKVRSMINQAKPKYSGVHYIESTISPNNPLYNTMIISMRQGDGSYRAYVGLHLPEDFVQATNLDLSNTEAVRSLFLSEGYFADWAEELKDFIRHGEDFHSWPLYSLPTESLGWQSVPGFTLAGDAAHLSVPNGEGVNMAMTDALMLANKIAEHGIAEGLDGAVREYEQEMFPRGVSTIEDGHQMHKVMLGEDAPHSFLRALASWGSADSD</sequence>
<comment type="caution">
    <text evidence="6">The sequence shown here is derived from an EMBL/GenBank/DDBJ whole genome shotgun (WGS) entry which is preliminary data.</text>
</comment>
<dbReference type="Gene3D" id="3.50.50.60">
    <property type="entry name" value="FAD/NAD(P)-binding domain"/>
    <property type="match status" value="1"/>
</dbReference>
<dbReference type="GO" id="GO:0004497">
    <property type="term" value="F:monooxygenase activity"/>
    <property type="evidence" value="ECO:0007669"/>
    <property type="project" value="UniProtKB-KW"/>
</dbReference>
<evidence type="ECO:0000256" key="2">
    <source>
        <dbReference type="ARBA" id="ARBA00022827"/>
    </source>
</evidence>
<dbReference type="Pfam" id="PF01494">
    <property type="entry name" value="FAD_binding_3"/>
    <property type="match status" value="2"/>
</dbReference>
<name>A0A3D8QNF0_9HELO</name>
<dbReference type="AlphaFoldDB" id="A0A3D8QNF0"/>
<dbReference type="OrthoDB" id="655030at2759"/>
<evidence type="ECO:0000313" key="7">
    <source>
        <dbReference type="Proteomes" id="UP000256645"/>
    </source>
</evidence>
<keyword evidence="3" id="KW-0560">Oxidoreductase</keyword>
<organism evidence="6 7">
    <name type="scientific">Coleophoma cylindrospora</name>
    <dbReference type="NCBI Taxonomy" id="1849047"/>
    <lineage>
        <taxon>Eukaryota</taxon>
        <taxon>Fungi</taxon>
        <taxon>Dikarya</taxon>
        <taxon>Ascomycota</taxon>
        <taxon>Pezizomycotina</taxon>
        <taxon>Leotiomycetes</taxon>
        <taxon>Helotiales</taxon>
        <taxon>Dermateaceae</taxon>
        <taxon>Coleophoma</taxon>
    </lineage>
</organism>
<gene>
    <name evidence="6" type="ORF">BP6252_10867</name>
</gene>
<dbReference type="PANTHER" id="PTHR46972">
    <property type="entry name" value="MONOOXYGENASE ASQM-RELATED"/>
    <property type="match status" value="1"/>
</dbReference>
<proteinExistence type="predicted"/>
<feature type="domain" description="FAD-binding" evidence="5">
    <location>
        <begin position="279"/>
        <end position="332"/>
    </location>
</feature>
<dbReference type="STRING" id="1849047.A0A3D8QNF0"/>
<keyword evidence="2" id="KW-0274">FAD</keyword>
<protein>
    <recommendedName>
        <fullName evidence="5">FAD-binding domain-containing protein</fullName>
    </recommendedName>
</protein>
<dbReference type="EMBL" id="PDLM01000013">
    <property type="protein sequence ID" value="RDW63322.1"/>
    <property type="molecule type" value="Genomic_DNA"/>
</dbReference>
<reference evidence="6 7" key="1">
    <citation type="journal article" date="2018" name="IMA Fungus">
        <title>IMA Genome-F 9: Draft genome sequence of Annulohypoxylon stygium, Aspergillus mulundensis, Berkeleyomyces basicola (syn. Thielaviopsis basicola), Ceratocystis smalleyi, two Cercospora beticola strains, Coleophoma cylindrospora, Fusarium fracticaudum, Phialophora cf. hyalina, and Morchella septimelata.</title>
        <authorList>
            <person name="Wingfield B.D."/>
            <person name="Bills G.F."/>
            <person name="Dong Y."/>
            <person name="Huang W."/>
            <person name="Nel W.J."/>
            <person name="Swalarsk-Parry B.S."/>
            <person name="Vaghefi N."/>
            <person name="Wilken P.M."/>
            <person name="An Z."/>
            <person name="de Beer Z.W."/>
            <person name="De Vos L."/>
            <person name="Chen L."/>
            <person name="Duong T.A."/>
            <person name="Gao Y."/>
            <person name="Hammerbacher A."/>
            <person name="Kikkert J.R."/>
            <person name="Li Y."/>
            <person name="Li H."/>
            <person name="Li K."/>
            <person name="Li Q."/>
            <person name="Liu X."/>
            <person name="Ma X."/>
            <person name="Naidoo K."/>
            <person name="Pethybridge S.J."/>
            <person name="Sun J."/>
            <person name="Steenkamp E.T."/>
            <person name="van der Nest M.A."/>
            <person name="van Wyk S."/>
            <person name="Wingfield M.J."/>
            <person name="Xiong C."/>
            <person name="Yue Q."/>
            <person name="Zhang X."/>
        </authorList>
    </citation>
    <scope>NUCLEOTIDE SEQUENCE [LARGE SCALE GENOMIC DNA]</scope>
    <source>
        <strain evidence="6 7">BP6252</strain>
    </source>
</reference>